<dbReference type="InterPro" id="IPR001509">
    <property type="entry name" value="Epimerase_deHydtase"/>
</dbReference>
<evidence type="ECO:0000259" key="1">
    <source>
        <dbReference type="Pfam" id="PF01370"/>
    </source>
</evidence>
<comment type="caution">
    <text evidence="2">The sequence shown here is derived from an EMBL/GenBank/DDBJ whole genome shotgun (WGS) entry which is preliminary data.</text>
</comment>
<evidence type="ECO:0000313" key="3">
    <source>
        <dbReference type="Proteomes" id="UP001500547"/>
    </source>
</evidence>
<reference evidence="3" key="1">
    <citation type="journal article" date="2019" name="Int. J. Syst. Evol. Microbiol.">
        <title>The Global Catalogue of Microorganisms (GCM) 10K type strain sequencing project: providing services to taxonomists for standard genome sequencing and annotation.</title>
        <authorList>
            <consortium name="The Broad Institute Genomics Platform"/>
            <consortium name="The Broad Institute Genome Sequencing Center for Infectious Disease"/>
            <person name="Wu L."/>
            <person name="Ma J."/>
        </authorList>
    </citation>
    <scope>NUCLEOTIDE SEQUENCE [LARGE SCALE GENOMIC DNA]</scope>
    <source>
        <strain evidence="3">JCM 18715</strain>
    </source>
</reference>
<dbReference type="RefSeq" id="WP_345532413.1">
    <property type="nucleotide sequence ID" value="NZ_BAABLD010000008.1"/>
</dbReference>
<evidence type="ECO:0000313" key="2">
    <source>
        <dbReference type="EMBL" id="GAA5163729.1"/>
    </source>
</evidence>
<gene>
    <name evidence="2" type="ORF">GCM10025770_16400</name>
</gene>
<organism evidence="2 3">
    <name type="scientific">Viridibacterium curvum</name>
    <dbReference type="NCBI Taxonomy" id="1101404"/>
    <lineage>
        <taxon>Bacteria</taxon>
        <taxon>Pseudomonadati</taxon>
        <taxon>Pseudomonadota</taxon>
        <taxon>Betaproteobacteria</taxon>
        <taxon>Rhodocyclales</taxon>
        <taxon>Rhodocyclaceae</taxon>
        <taxon>Viridibacterium</taxon>
    </lineage>
</organism>
<proteinExistence type="predicted"/>
<dbReference type="Proteomes" id="UP001500547">
    <property type="component" value="Unassembled WGS sequence"/>
</dbReference>
<feature type="domain" description="NAD-dependent epimerase/dehydratase" evidence="1">
    <location>
        <begin position="70"/>
        <end position="184"/>
    </location>
</feature>
<accession>A0ABP9QLL5</accession>
<dbReference type="EMBL" id="BAABLD010000008">
    <property type="protein sequence ID" value="GAA5163729.1"/>
    <property type="molecule type" value="Genomic_DNA"/>
</dbReference>
<sequence>MTKVAVAGATSLVGPSLMAGLNRLGVASVALTRNITLHGEHDGIRWCAAGQQGEAPVWVCLMPIWGLPEIFAAMQSAGVRRVVALSSTSADSKRNARSEQDRQLALVLERGEQQLAAWAERNGVEWVVLRTTLIHGDGRDRNVADIARWLSRWRLFPLAGGGRGLRQPLHVADVAEACLRLISRESLPCGVFNLVGGETLSYREMVLRIANAQGRRCIMLPVPCWVLRFSVLLLRVLPRYRHLSPDLADRMNADLVFDGTPLQTLLAWKAGNFVPQQLKLHT</sequence>
<name>A0ABP9QLL5_9RHOO</name>
<dbReference type="InterPro" id="IPR036291">
    <property type="entry name" value="NAD(P)-bd_dom_sf"/>
</dbReference>
<keyword evidence="3" id="KW-1185">Reference proteome</keyword>
<dbReference type="Gene3D" id="3.40.50.720">
    <property type="entry name" value="NAD(P)-binding Rossmann-like Domain"/>
    <property type="match status" value="1"/>
</dbReference>
<protein>
    <submittedName>
        <fullName evidence="2">NAD-dependent epimerase/dehydratase family protein</fullName>
    </submittedName>
</protein>
<dbReference type="SUPFAM" id="SSF51735">
    <property type="entry name" value="NAD(P)-binding Rossmann-fold domains"/>
    <property type="match status" value="1"/>
</dbReference>
<dbReference type="Pfam" id="PF01370">
    <property type="entry name" value="Epimerase"/>
    <property type="match status" value="1"/>
</dbReference>